<evidence type="ECO:0000256" key="9">
    <source>
        <dbReference type="ARBA" id="ARBA00046332"/>
    </source>
</evidence>
<dbReference type="Proteomes" id="UP000182598">
    <property type="component" value="Unassembled WGS sequence"/>
</dbReference>
<evidence type="ECO:0000256" key="3">
    <source>
        <dbReference type="ARBA" id="ARBA00022723"/>
    </source>
</evidence>
<dbReference type="InterPro" id="IPR052371">
    <property type="entry name" value="BFD-associated_ferredoxin"/>
</dbReference>
<evidence type="ECO:0000256" key="4">
    <source>
        <dbReference type="ARBA" id="ARBA00022982"/>
    </source>
</evidence>
<comment type="similarity">
    <text evidence="9">Belongs to the Bfd family.</text>
</comment>
<dbReference type="EMBL" id="CYHB01000001">
    <property type="protein sequence ID" value="CUA83680.1"/>
    <property type="molecule type" value="Genomic_DNA"/>
</dbReference>
<accession>A0A0K6GYP4</accession>
<dbReference type="PANTHER" id="PTHR37424">
    <property type="entry name" value="BACTERIOFERRITIN-ASSOCIATED FERREDOXIN"/>
    <property type="match status" value="1"/>
</dbReference>
<dbReference type="OrthoDB" id="9815350at2"/>
<dbReference type="Gene3D" id="1.10.10.1100">
    <property type="entry name" value="BFD-like [2Fe-2S]-binding domain"/>
    <property type="match status" value="1"/>
</dbReference>
<gene>
    <name evidence="11" type="ORF">Ga0061064_0732</name>
</gene>
<feature type="domain" description="BFD-like [2Fe-2S]-binding" evidence="10">
    <location>
        <begin position="2"/>
        <end position="50"/>
    </location>
</feature>
<evidence type="ECO:0000256" key="6">
    <source>
        <dbReference type="ARBA" id="ARBA00023014"/>
    </source>
</evidence>
<keyword evidence="6" id="KW-0411">Iron-sulfur</keyword>
<dbReference type="PANTHER" id="PTHR37424:SF1">
    <property type="entry name" value="BACTERIOFERRITIN-ASSOCIATED FERREDOXIN"/>
    <property type="match status" value="1"/>
</dbReference>
<organism evidence="11 12">
    <name type="scientific">Pseudidiomarina woesei</name>
    <dbReference type="NCBI Taxonomy" id="1381080"/>
    <lineage>
        <taxon>Bacteria</taxon>
        <taxon>Pseudomonadati</taxon>
        <taxon>Pseudomonadota</taxon>
        <taxon>Gammaproteobacteria</taxon>
        <taxon>Alteromonadales</taxon>
        <taxon>Idiomarinaceae</taxon>
        <taxon>Pseudidiomarina</taxon>
    </lineage>
</organism>
<keyword evidence="3" id="KW-0479">Metal-binding</keyword>
<keyword evidence="12" id="KW-1185">Reference proteome</keyword>
<evidence type="ECO:0000256" key="8">
    <source>
        <dbReference type="ARBA" id="ARBA00039386"/>
    </source>
</evidence>
<evidence type="ECO:0000256" key="5">
    <source>
        <dbReference type="ARBA" id="ARBA00023004"/>
    </source>
</evidence>
<dbReference type="InterPro" id="IPR007419">
    <property type="entry name" value="BFD-like_2Fe2S-bd_dom"/>
</dbReference>
<dbReference type="AlphaFoldDB" id="A0A0K6GYP4"/>
<dbReference type="GO" id="GO:0051537">
    <property type="term" value="F:2 iron, 2 sulfur cluster binding"/>
    <property type="evidence" value="ECO:0007669"/>
    <property type="project" value="UniProtKB-KW"/>
</dbReference>
<keyword evidence="4" id="KW-0249">Electron transport</keyword>
<evidence type="ECO:0000256" key="1">
    <source>
        <dbReference type="ARBA" id="ARBA00022448"/>
    </source>
</evidence>
<keyword evidence="1" id="KW-0813">Transport</keyword>
<reference evidence="12" key="1">
    <citation type="submission" date="2015-08" db="EMBL/GenBank/DDBJ databases">
        <authorList>
            <person name="Varghese N."/>
        </authorList>
    </citation>
    <scope>NUCLEOTIDE SEQUENCE [LARGE SCALE GENOMIC DNA]</scope>
    <source>
        <strain evidence="12">DSM 27808</strain>
    </source>
</reference>
<comment type="cofactor">
    <cofactor evidence="7">
        <name>[2Fe-2S] cluster</name>
        <dbReference type="ChEBI" id="CHEBI:190135"/>
    </cofactor>
</comment>
<dbReference type="RefSeq" id="WP_055438387.1">
    <property type="nucleotide sequence ID" value="NZ_CYHB01000001.1"/>
</dbReference>
<name>A0A0K6GYP4_9GAMM</name>
<keyword evidence="5" id="KW-0408">Iron</keyword>
<dbReference type="Pfam" id="PF04324">
    <property type="entry name" value="Fer2_BFD"/>
    <property type="match status" value="1"/>
</dbReference>
<dbReference type="GO" id="GO:0046872">
    <property type="term" value="F:metal ion binding"/>
    <property type="evidence" value="ECO:0007669"/>
    <property type="project" value="UniProtKB-KW"/>
</dbReference>
<keyword evidence="2" id="KW-0001">2Fe-2S</keyword>
<sequence length="72" mass="7987">MYVCLCKGVTDKTIRRAVDDGLSSMRELRQQYGVGSQCGCCTQCAKDIVKDAVAERNERLKSETLVPVLFCP</sequence>
<dbReference type="InterPro" id="IPR041854">
    <property type="entry name" value="BFD-like_2Fe2S-bd_dom_sf"/>
</dbReference>
<evidence type="ECO:0000313" key="12">
    <source>
        <dbReference type="Proteomes" id="UP000182598"/>
    </source>
</evidence>
<proteinExistence type="inferred from homology"/>
<evidence type="ECO:0000256" key="2">
    <source>
        <dbReference type="ARBA" id="ARBA00022714"/>
    </source>
</evidence>
<dbReference type="CDD" id="cd19945">
    <property type="entry name" value="Fer2_BFD"/>
    <property type="match status" value="1"/>
</dbReference>
<evidence type="ECO:0000256" key="7">
    <source>
        <dbReference type="ARBA" id="ARBA00034078"/>
    </source>
</evidence>
<evidence type="ECO:0000313" key="11">
    <source>
        <dbReference type="EMBL" id="CUA83680.1"/>
    </source>
</evidence>
<evidence type="ECO:0000259" key="10">
    <source>
        <dbReference type="Pfam" id="PF04324"/>
    </source>
</evidence>
<protein>
    <recommendedName>
        <fullName evidence="8">Bacterioferritin-associated ferredoxin</fullName>
    </recommendedName>
</protein>